<gene>
    <name evidence="2" type="ORF">APZ42_006743</name>
</gene>
<dbReference type="EMBL" id="LRGB01018794">
    <property type="protein sequence ID" value="KZR98039.1"/>
    <property type="molecule type" value="Genomic_DNA"/>
</dbReference>
<keyword evidence="3" id="KW-1185">Reference proteome</keyword>
<evidence type="ECO:0000313" key="2">
    <source>
        <dbReference type="EMBL" id="KZR98039.1"/>
    </source>
</evidence>
<reference evidence="2 3" key="1">
    <citation type="submission" date="2016-03" db="EMBL/GenBank/DDBJ databases">
        <title>EvidentialGene: Evidence-directed Construction of Genes on Genomes.</title>
        <authorList>
            <person name="Gilbert D.G."/>
            <person name="Choi J.-H."/>
            <person name="Mockaitis K."/>
            <person name="Colbourne J."/>
            <person name="Pfrender M."/>
        </authorList>
    </citation>
    <scope>NUCLEOTIDE SEQUENCE [LARGE SCALE GENOMIC DNA]</scope>
    <source>
        <strain evidence="2 3">Xinb3</strain>
        <tissue evidence="2">Complete organism</tissue>
    </source>
</reference>
<comment type="caution">
    <text evidence="2">The sequence shown here is derived from an EMBL/GenBank/DDBJ whole genome shotgun (WGS) entry which is preliminary data.</text>
</comment>
<proteinExistence type="predicted"/>
<evidence type="ECO:0000313" key="3">
    <source>
        <dbReference type="Proteomes" id="UP000076858"/>
    </source>
</evidence>
<name>A0A164FQD9_9CRUS</name>
<protein>
    <submittedName>
        <fullName evidence="2">Uncharacterized protein</fullName>
    </submittedName>
</protein>
<accession>A0A164FQD9</accession>
<dbReference type="Proteomes" id="UP000076858">
    <property type="component" value="Unassembled WGS sequence"/>
</dbReference>
<feature type="compositionally biased region" description="Basic residues" evidence="1">
    <location>
        <begin position="22"/>
        <end position="34"/>
    </location>
</feature>
<feature type="region of interest" description="Disordered" evidence="1">
    <location>
        <begin position="1"/>
        <end position="92"/>
    </location>
</feature>
<feature type="non-terminal residue" evidence="2">
    <location>
        <position position="148"/>
    </location>
</feature>
<sequence length="148" mass="15986">LQGAARLQEGRAALQGGGLQGRAHHHPARHRPRVHQPGQPRPHPADAQGGLPEARRAGDGLGHGRLRRPRRSRRPRAAGTSSSPAPPCWARPTRANNWIGMGCEKANVGWPCNAEFEESASPGAWPGRSRTARRSRSTCRSASMPRCP</sequence>
<feature type="non-terminal residue" evidence="2">
    <location>
        <position position="1"/>
    </location>
</feature>
<feature type="compositionally biased region" description="Low complexity" evidence="1">
    <location>
        <begin position="138"/>
        <end position="148"/>
    </location>
</feature>
<evidence type="ECO:0000256" key="1">
    <source>
        <dbReference type="SAM" id="MobiDB-lite"/>
    </source>
</evidence>
<organism evidence="2 3">
    <name type="scientific">Daphnia magna</name>
    <dbReference type="NCBI Taxonomy" id="35525"/>
    <lineage>
        <taxon>Eukaryota</taxon>
        <taxon>Metazoa</taxon>
        <taxon>Ecdysozoa</taxon>
        <taxon>Arthropoda</taxon>
        <taxon>Crustacea</taxon>
        <taxon>Branchiopoda</taxon>
        <taxon>Diplostraca</taxon>
        <taxon>Cladocera</taxon>
        <taxon>Anomopoda</taxon>
        <taxon>Daphniidae</taxon>
        <taxon>Daphnia</taxon>
    </lineage>
</organism>
<dbReference type="AlphaFoldDB" id="A0A164FQD9"/>
<feature type="compositionally biased region" description="Basic residues" evidence="1">
    <location>
        <begin position="64"/>
        <end position="76"/>
    </location>
</feature>
<feature type="region of interest" description="Disordered" evidence="1">
    <location>
        <begin position="118"/>
        <end position="148"/>
    </location>
</feature>